<feature type="domain" description="DUF4397" evidence="2">
    <location>
        <begin position="40"/>
        <end position="163"/>
    </location>
</feature>
<keyword evidence="4" id="KW-1185">Reference proteome</keyword>
<dbReference type="Proteomes" id="UP000276282">
    <property type="component" value="Unassembled WGS sequence"/>
</dbReference>
<dbReference type="AlphaFoldDB" id="A0A495PX21"/>
<sequence>MRKTFNKLLILFTVGLLFNACDENAIPVVTEPVSDDATFVKFFFHVEDAPDVNIYFDDLKVSAVGSTSSDEEQGKSYGSVYPSNAYALIPSGSFNVNARDLDGNVIASTNASFDADKNYSAYLVGTTESYEIFAMEDQLPALDNVKIYWRFVNTMANMPFSVDVFAIKKAVPATDDSPAQEVQVISLGEALGFKEAGEYKELDPGNYTFKVFESGTEYDVETSTPYIQNTVNVASKGRVYSTQIRGTYAESPSSSNMDYWRER</sequence>
<accession>A0A495PX21</accession>
<evidence type="ECO:0000313" key="4">
    <source>
        <dbReference type="Proteomes" id="UP000276282"/>
    </source>
</evidence>
<dbReference type="RefSeq" id="WP_121344192.1">
    <property type="nucleotide sequence ID" value="NZ_RBLG01000001.1"/>
</dbReference>
<organism evidence="3 4">
    <name type="scientific">Gillisia mitskevichiae</name>
    <dbReference type="NCBI Taxonomy" id="270921"/>
    <lineage>
        <taxon>Bacteria</taxon>
        <taxon>Pseudomonadati</taxon>
        <taxon>Bacteroidota</taxon>
        <taxon>Flavobacteriia</taxon>
        <taxon>Flavobacteriales</taxon>
        <taxon>Flavobacteriaceae</taxon>
        <taxon>Gillisia</taxon>
    </lineage>
</organism>
<evidence type="ECO:0000313" key="3">
    <source>
        <dbReference type="EMBL" id="RKS55368.1"/>
    </source>
</evidence>
<gene>
    <name evidence="3" type="ORF">BC962_0329</name>
</gene>
<evidence type="ECO:0000259" key="2">
    <source>
        <dbReference type="Pfam" id="PF14344"/>
    </source>
</evidence>
<feature type="chain" id="PRO_5019835959" evidence="1">
    <location>
        <begin position="26"/>
        <end position="263"/>
    </location>
</feature>
<dbReference type="InterPro" id="IPR025510">
    <property type="entry name" value="DUF4397"/>
</dbReference>
<evidence type="ECO:0000256" key="1">
    <source>
        <dbReference type="SAM" id="SignalP"/>
    </source>
</evidence>
<dbReference type="Pfam" id="PF14344">
    <property type="entry name" value="DUF4397"/>
    <property type="match status" value="1"/>
</dbReference>
<feature type="signal peptide" evidence="1">
    <location>
        <begin position="1"/>
        <end position="25"/>
    </location>
</feature>
<proteinExistence type="predicted"/>
<keyword evidence="1" id="KW-0732">Signal</keyword>
<dbReference type="OrthoDB" id="941956at2"/>
<comment type="caution">
    <text evidence="3">The sequence shown here is derived from an EMBL/GenBank/DDBJ whole genome shotgun (WGS) entry which is preliminary data.</text>
</comment>
<name>A0A495PX21_9FLAO</name>
<protein>
    <submittedName>
        <fullName evidence="3">Uncharacterized protein DUF4397</fullName>
    </submittedName>
</protein>
<reference evidence="3 4" key="1">
    <citation type="submission" date="2018-10" db="EMBL/GenBank/DDBJ databases">
        <title>Genomic Encyclopedia of Archaeal and Bacterial Type Strains, Phase II (KMG-II): from individual species to whole genera.</title>
        <authorList>
            <person name="Goeker M."/>
        </authorList>
    </citation>
    <scope>NUCLEOTIDE SEQUENCE [LARGE SCALE GENOMIC DNA]</scope>
    <source>
        <strain evidence="3 4">DSM 19839</strain>
    </source>
</reference>
<dbReference type="EMBL" id="RBLG01000001">
    <property type="protein sequence ID" value="RKS55368.1"/>
    <property type="molecule type" value="Genomic_DNA"/>
</dbReference>